<reference evidence="5" key="1">
    <citation type="journal article" date="2019" name="Int. J. Syst. Evol. Microbiol.">
        <title>The Global Catalogue of Microorganisms (GCM) 10K type strain sequencing project: providing services to taxonomists for standard genome sequencing and annotation.</title>
        <authorList>
            <consortium name="The Broad Institute Genomics Platform"/>
            <consortium name="The Broad Institute Genome Sequencing Center for Infectious Disease"/>
            <person name="Wu L."/>
            <person name="Ma J."/>
        </authorList>
    </citation>
    <scope>NUCLEOTIDE SEQUENCE [LARGE SCALE GENOMIC DNA]</scope>
    <source>
        <strain evidence="5">KCTC 23299</strain>
    </source>
</reference>
<dbReference type="Gene3D" id="3.40.50.2300">
    <property type="match status" value="1"/>
</dbReference>
<proteinExistence type="predicted"/>
<dbReference type="RefSeq" id="WP_386102839.1">
    <property type="nucleotide sequence ID" value="NZ_JBHUOZ010000003.1"/>
</dbReference>
<dbReference type="PANTHER" id="PTHR37299">
    <property type="entry name" value="TRANSCRIPTIONAL REGULATOR-RELATED"/>
    <property type="match status" value="1"/>
</dbReference>
<name>A0ABW6A8X1_9BACT</name>
<dbReference type="InterPro" id="IPR001789">
    <property type="entry name" value="Sig_transdc_resp-reg_receiver"/>
</dbReference>
<dbReference type="SUPFAM" id="SSF52172">
    <property type="entry name" value="CheY-like"/>
    <property type="match status" value="1"/>
</dbReference>
<evidence type="ECO:0000259" key="3">
    <source>
        <dbReference type="PROSITE" id="PS50930"/>
    </source>
</evidence>
<organism evidence="4 5">
    <name type="scientific">Terrimonas rubra</name>
    <dbReference type="NCBI Taxonomy" id="1035890"/>
    <lineage>
        <taxon>Bacteria</taxon>
        <taxon>Pseudomonadati</taxon>
        <taxon>Bacteroidota</taxon>
        <taxon>Chitinophagia</taxon>
        <taxon>Chitinophagales</taxon>
        <taxon>Chitinophagaceae</taxon>
        <taxon>Terrimonas</taxon>
    </lineage>
</organism>
<keyword evidence="1" id="KW-0597">Phosphoprotein</keyword>
<dbReference type="Proteomes" id="UP001597511">
    <property type="component" value="Unassembled WGS sequence"/>
</dbReference>
<dbReference type="Gene3D" id="2.40.50.1020">
    <property type="entry name" value="LytTr DNA-binding domain"/>
    <property type="match status" value="1"/>
</dbReference>
<dbReference type="InterPro" id="IPR046947">
    <property type="entry name" value="LytR-like"/>
</dbReference>
<protein>
    <submittedName>
        <fullName evidence="4">LytR/AlgR family response regulator transcription factor</fullName>
    </submittedName>
</protein>
<keyword evidence="5" id="KW-1185">Reference proteome</keyword>
<dbReference type="PANTHER" id="PTHR37299:SF1">
    <property type="entry name" value="STAGE 0 SPORULATION PROTEIN A HOMOLOG"/>
    <property type="match status" value="1"/>
</dbReference>
<sequence>MNEATHTYTAIIVDDNDVDRLHTQVMVKKYPFIEIKGVYDNPLEAYTAIEEQKPDILFLDIDMEDMTGLELRRKLGNQQACIYITSYPDYALESFELAALDFLVKPINKARFDMTMERLQQYLDIKHKAALFECSLGQDAVFIKDGHEHIKLQLQDILYLEALRDYTRIVTPAKKYCVLNLLGNLLQEAAFKTFVRIHRSYAVQKHYIHKITSTEVYVNEITLPVGRSYKTAVESLLHH</sequence>
<gene>
    <name evidence="4" type="ORF">ACFS6H_18975</name>
</gene>
<dbReference type="InterPro" id="IPR011006">
    <property type="entry name" value="CheY-like_superfamily"/>
</dbReference>
<dbReference type="PROSITE" id="PS50930">
    <property type="entry name" value="HTH_LYTTR"/>
    <property type="match status" value="1"/>
</dbReference>
<dbReference type="Pfam" id="PF04397">
    <property type="entry name" value="LytTR"/>
    <property type="match status" value="1"/>
</dbReference>
<dbReference type="SMART" id="SM00850">
    <property type="entry name" value="LytTR"/>
    <property type="match status" value="1"/>
</dbReference>
<evidence type="ECO:0000256" key="1">
    <source>
        <dbReference type="PROSITE-ProRule" id="PRU00169"/>
    </source>
</evidence>
<feature type="domain" description="Response regulatory" evidence="2">
    <location>
        <begin position="9"/>
        <end position="120"/>
    </location>
</feature>
<dbReference type="InterPro" id="IPR007492">
    <property type="entry name" value="LytTR_DNA-bd_dom"/>
</dbReference>
<comment type="caution">
    <text evidence="4">The sequence shown here is derived from an EMBL/GenBank/DDBJ whole genome shotgun (WGS) entry which is preliminary data.</text>
</comment>
<dbReference type="EMBL" id="JBHUOZ010000003">
    <property type="protein sequence ID" value="MFD2921810.1"/>
    <property type="molecule type" value="Genomic_DNA"/>
</dbReference>
<feature type="domain" description="HTH LytTR-type" evidence="3">
    <location>
        <begin position="143"/>
        <end position="239"/>
    </location>
</feature>
<accession>A0ABW6A8X1</accession>
<evidence type="ECO:0000313" key="5">
    <source>
        <dbReference type="Proteomes" id="UP001597511"/>
    </source>
</evidence>
<dbReference type="Pfam" id="PF00072">
    <property type="entry name" value="Response_reg"/>
    <property type="match status" value="1"/>
</dbReference>
<feature type="modified residue" description="4-aspartylphosphate" evidence="1">
    <location>
        <position position="60"/>
    </location>
</feature>
<dbReference type="SMART" id="SM00448">
    <property type="entry name" value="REC"/>
    <property type="match status" value="1"/>
</dbReference>
<evidence type="ECO:0000259" key="2">
    <source>
        <dbReference type="PROSITE" id="PS50110"/>
    </source>
</evidence>
<dbReference type="PROSITE" id="PS50110">
    <property type="entry name" value="RESPONSE_REGULATORY"/>
    <property type="match status" value="1"/>
</dbReference>
<evidence type="ECO:0000313" key="4">
    <source>
        <dbReference type="EMBL" id="MFD2921810.1"/>
    </source>
</evidence>